<dbReference type="PANTHER" id="PTHR35788:SF1">
    <property type="entry name" value="EXPORTED PROTEIN"/>
    <property type="match status" value="1"/>
</dbReference>
<keyword evidence="2" id="KW-1185">Reference proteome</keyword>
<name>A0ABS2SPE9_9BACI</name>
<sequence length="296" mass="32639">MKNLSFYVIMFLSVVILSGCGQSEPVTGSHIQSEKLIALQLKELPDLSIAIYHNEELIDTLAVESVNEVELTNWARQLAQGPEGYDQTMRPAKWRNGELVGARDRVVLHEAQLVETILALSVWERAATLPIEVESIQAKPDDVKTMQNNLLGQASTAFNQDVGGRVENIRLSTESVDYVVLGSGDVFTFNGLTGRRTLENGYKEATVIIDGDFVDGVGGGICQTSTTLYNAVLDAGLTVVERHPHSLPVTYVEEGLDAMVSWGTADFRFRNDYDHPVIIRGGVNQEVGEVWFEIRT</sequence>
<accession>A0ABS2SPE9</accession>
<comment type="caution">
    <text evidence="1">The sequence shown here is derived from an EMBL/GenBank/DDBJ whole genome shotgun (WGS) entry which is preliminary data.</text>
</comment>
<evidence type="ECO:0000313" key="1">
    <source>
        <dbReference type="EMBL" id="MBM7837392.1"/>
    </source>
</evidence>
<evidence type="ECO:0000313" key="2">
    <source>
        <dbReference type="Proteomes" id="UP001179280"/>
    </source>
</evidence>
<organism evidence="1 2">
    <name type="scientific">Shouchella xiaoxiensis</name>
    <dbReference type="NCBI Taxonomy" id="766895"/>
    <lineage>
        <taxon>Bacteria</taxon>
        <taxon>Bacillati</taxon>
        <taxon>Bacillota</taxon>
        <taxon>Bacilli</taxon>
        <taxon>Bacillales</taxon>
        <taxon>Bacillaceae</taxon>
        <taxon>Shouchella</taxon>
    </lineage>
</organism>
<dbReference type="PROSITE" id="PS51257">
    <property type="entry name" value="PROKAR_LIPOPROTEIN"/>
    <property type="match status" value="1"/>
</dbReference>
<protein>
    <submittedName>
        <fullName evidence="1">Vancomycin resistance protein YoaR</fullName>
    </submittedName>
</protein>
<dbReference type="RefSeq" id="WP_204464311.1">
    <property type="nucleotide sequence ID" value="NZ_JAFBCV010000001.1"/>
</dbReference>
<proteinExistence type="predicted"/>
<dbReference type="InterPro" id="IPR052913">
    <property type="entry name" value="Glycopeptide_resist_protein"/>
</dbReference>
<dbReference type="Proteomes" id="UP001179280">
    <property type="component" value="Unassembled WGS sequence"/>
</dbReference>
<reference evidence="1" key="1">
    <citation type="submission" date="2021-01" db="EMBL/GenBank/DDBJ databases">
        <title>Genomic Encyclopedia of Type Strains, Phase IV (KMG-IV): sequencing the most valuable type-strain genomes for metagenomic binning, comparative biology and taxonomic classification.</title>
        <authorList>
            <person name="Goeker M."/>
        </authorList>
    </citation>
    <scope>NUCLEOTIDE SEQUENCE</scope>
    <source>
        <strain evidence="1">DSM 21943</strain>
    </source>
</reference>
<dbReference type="Pfam" id="PF04294">
    <property type="entry name" value="VanW"/>
    <property type="match status" value="1"/>
</dbReference>
<dbReference type="PANTHER" id="PTHR35788">
    <property type="entry name" value="EXPORTED PROTEIN-RELATED"/>
    <property type="match status" value="1"/>
</dbReference>
<gene>
    <name evidence="1" type="ORF">JOC54_000623</name>
</gene>
<dbReference type="InterPro" id="IPR007391">
    <property type="entry name" value="Vancomycin_resist_VanW"/>
</dbReference>
<dbReference type="EMBL" id="JAFBCV010000001">
    <property type="protein sequence ID" value="MBM7837392.1"/>
    <property type="molecule type" value="Genomic_DNA"/>
</dbReference>